<reference evidence="3" key="1">
    <citation type="submission" date="2010-07" db="EMBL/GenBank/DDBJ databases">
        <title>The genome sequence of Gaeumannomyces graminis var. tritici strain R3-111a-1.</title>
        <authorList>
            <consortium name="The Broad Institute Genome Sequencing Platform"/>
            <person name="Ma L.-J."/>
            <person name="Dead R."/>
            <person name="Young S."/>
            <person name="Zeng Q."/>
            <person name="Koehrsen M."/>
            <person name="Alvarado L."/>
            <person name="Berlin A."/>
            <person name="Chapman S.B."/>
            <person name="Chen Z."/>
            <person name="Freedman E."/>
            <person name="Gellesch M."/>
            <person name="Goldberg J."/>
            <person name="Griggs A."/>
            <person name="Gujja S."/>
            <person name="Heilman E.R."/>
            <person name="Heiman D."/>
            <person name="Hepburn T."/>
            <person name="Howarth C."/>
            <person name="Jen D."/>
            <person name="Larson L."/>
            <person name="Mehta T."/>
            <person name="Neiman D."/>
            <person name="Pearson M."/>
            <person name="Roberts A."/>
            <person name="Saif S."/>
            <person name="Shea T."/>
            <person name="Shenoy N."/>
            <person name="Sisk P."/>
            <person name="Stolte C."/>
            <person name="Sykes S."/>
            <person name="Walk T."/>
            <person name="White J."/>
            <person name="Yandava C."/>
            <person name="Haas B."/>
            <person name="Nusbaum C."/>
            <person name="Birren B."/>
        </authorList>
    </citation>
    <scope>NUCLEOTIDE SEQUENCE [LARGE SCALE GENOMIC DNA]</scope>
    <source>
        <strain evidence="3">R3-111a-1</strain>
    </source>
</reference>
<dbReference type="RefSeq" id="XP_009220228.1">
    <property type="nucleotide sequence ID" value="XM_009221964.1"/>
</dbReference>
<dbReference type="HOGENOM" id="CLU_3014269_0_0_1"/>
<dbReference type="VEuPathDB" id="FungiDB:GGTG_04172"/>
<sequence>MRTRLGWDWMRWEFSGQLAVLDSSSMAPLRADKAQAPGKFMAWRHYGSQKWLSLSH</sequence>
<evidence type="ECO:0000313" key="1">
    <source>
        <dbReference type="EMBL" id="EJT79083.1"/>
    </source>
</evidence>
<keyword evidence="3" id="KW-1185">Reference proteome</keyword>
<accession>J3NSC6</accession>
<evidence type="ECO:0000313" key="2">
    <source>
        <dbReference type="EnsemblFungi" id="EJT79083"/>
    </source>
</evidence>
<organism evidence="1">
    <name type="scientific">Gaeumannomyces tritici (strain R3-111a-1)</name>
    <name type="common">Wheat and barley take-all root rot fungus</name>
    <name type="synonym">Gaeumannomyces graminis var. tritici</name>
    <dbReference type="NCBI Taxonomy" id="644352"/>
    <lineage>
        <taxon>Eukaryota</taxon>
        <taxon>Fungi</taxon>
        <taxon>Dikarya</taxon>
        <taxon>Ascomycota</taxon>
        <taxon>Pezizomycotina</taxon>
        <taxon>Sordariomycetes</taxon>
        <taxon>Sordariomycetidae</taxon>
        <taxon>Magnaporthales</taxon>
        <taxon>Magnaporthaceae</taxon>
        <taxon>Gaeumannomyces</taxon>
    </lineage>
</organism>
<dbReference type="GeneID" id="20344630"/>
<protein>
    <submittedName>
        <fullName evidence="1 2">Uncharacterized protein</fullName>
    </submittedName>
</protein>
<reference evidence="2" key="5">
    <citation type="submission" date="2018-04" db="UniProtKB">
        <authorList>
            <consortium name="EnsemblFungi"/>
        </authorList>
    </citation>
    <scope>IDENTIFICATION</scope>
    <source>
        <strain evidence="2">R3-111a-1</strain>
    </source>
</reference>
<reference evidence="1" key="2">
    <citation type="submission" date="2010-07" db="EMBL/GenBank/DDBJ databases">
        <authorList>
            <consortium name="The Broad Institute Genome Sequencing Platform"/>
            <consortium name="Broad Institute Genome Sequencing Center for Infectious Disease"/>
            <person name="Ma L.-J."/>
            <person name="Dead R."/>
            <person name="Young S."/>
            <person name="Zeng Q."/>
            <person name="Koehrsen M."/>
            <person name="Alvarado L."/>
            <person name="Berlin A."/>
            <person name="Chapman S.B."/>
            <person name="Chen Z."/>
            <person name="Freedman E."/>
            <person name="Gellesch M."/>
            <person name="Goldberg J."/>
            <person name="Griggs A."/>
            <person name="Gujja S."/>
            <person name="Heilman E.R."/>
            <person name="Heiman D."/>
            <person name="Hepburn T."/>
            <person name="Howarth C."/>
            <person name="Jen D."/>
            <person name="Larson L."/>
            <person name="Mehta T."/>
            <person name="Neiman D."/>
            <person name="Pearson M."/>
            <person name="Roberts A."/>
            <person name="Saif S."/>
            <person name="Shea T."/>
            <person name="Shenoy N."/>
            <person name="Sisk P."/>
            <person name="Stolte C."/>
            <person name="Sykes S."/>
            <person name="Walk T."/>
            <person name="White J."/>
            <person name="Yandava C."/>
            <person name="Haas B."/>
            <person name="Nusbaum C."/>
            <person name="Birren B."/>
        </authorList>
    </citation>
    <scope>NUCLEOTIDE SEQUENCE</scope>
    <source>
        <strain evidence="1">R3-111a-1</strain>
    </source>
</reference>
<dbReference type="EnsemblFungi" id="EJT79083">
    <property type="protein sequence ID" value="EJT79083"/>
    <property type="gene ID" value="GGTG_04172"/>
</dbReference>
<gene>
    <name evidence="2" type="primary">20344630</name>
    <name evidence="1" type="ORF">GGTG_04172</name>
</gene>
<reference evidence="1" key="3">
    <citation type="submission" date="2010-09" db="EMBL/GenBank/DDBJ databases">
        <title>Annotation of Gaeumannomyces graminis var. tritici R3-111a-1.</title>
        <authorList>
            <consortium name="The Broad Institute Genome Sequencing Platform"/>
            <person name="Ma L.-J."/>
            <person name="Dead R."/>
            <person name="Young S.K."/>
            <person name="Zeng Q."/>
            <person name="Gargeya S."/>
            <person name="Fitzgerald M."/>
            <person name="Haas B."/>
            <person name="Abouelleil A."/>
            <person name="Alvarado L."/>
            <person name="Arachchi H.M."/>
            <person name="Berlin A."/>
            <person name="Brown A."/>
            <person name="Chapman S.B."/>
            <person name="Chen Z."/>
            <person name="Dunbar C."/>
            <person name="Freedman E."/>
            <person name="Gearin G."/>
            <person name="Gellesch M."/>
            <person name="Goldberg J."/>
            <person name="Griggs A."/>
            <person name="Gujja S."/>
            <person name="Heiman D."/>
            <person name="Howarth C."/>
            <person name="Larson L."/>
            <person name="Lui A."/>
            <person name="MacDonald P.J.P."/>
            <person name="Mehta T."/>
            <person name="Montmayeur A."/>
            <person name="Murphy C."/>
            <person name="Neiman D."/>
            <person name="Pearson M."/>
            <person name="Priest M."/>
            <person name="Roberts A."/>
            <person name="Saif S."/>
            <person name="Shea T."/>
            <person name="Shenoy N."/>
            <person name="Sisk P."/>
            <person name="Stolte C."/>
            <person name="Sykes S."/>
            <person name="Yandava C."/>
            <person name="Wortman J."/>
            <person name="Nusbaum C."/>
            <person name="Birren B."/>
        </authorList>
    </citation>
    <scope>NUCLEOTIDE SEQUENCE</scope>
    <source>
        <strain evidence="1">R3-111a-1</strain>
    </source>
</reference>
<dbReference type="Proteomes" id="UP000006039">
    <property type="component" value="Unassembled WGS sequence"/>
</dbReference>
<dbReference type="EMBL" id="GL385396">
    <property type="protein sequence ID" value="EJT79083.1"/>
    <property type="molecule type" value="Genomic_DNA"/>
</dbReference>
<dbReference type="AlphaFoldDB" id="J3NSC6"/>
<reference evidence="2" key="4">
    <citation type="journal article" date="2015" name="G3 (Bethesda)">
        <title>Genome sequences of three phytopathogenic species of the Magnaporthaceae family of fungi.</title>
        <authorList>
            <person name="Okagaki L.H."/>
            <person name="Nunes C.C."/>
            <person name="Sailsbery J."/>
            <person name="Clay B."/>
            <person name="Brown D."/>
            <person name="John T."/>
            <person name="Oh Y."/>
            <person name="Young N."/>
            <person name="Fitzgerald M."/>
            <person name="Haas B.J."/>
            <person name="Zeng Q."/>
            <person name="Young S."/>
            <person name="Adiconis X."/>
            <person name="Fan L."/>
            <person name="Levin J.Z."/>
            <person name="Mitchell T.K."/>
            <person name="Okubara P.A."/>
            <person name="Farman M.L."/>
            <person name="Kohn L.M."/>
            <person name="Birren B."/>
            <person name="Ma L.-J."/>
            <person name="Dean R.A."/>
        </authorList>
    </citation>
    <scope>NUCLEOTIDE SEQUENCE</scope>
    <source>
        <strain evidence="2">R3-111a-1</strain>
    </source>
</reference>
<evidence type="ECO:0000313" key="3">
    <source>
        <dbReference type="Proteomes" id="UP000006039"/>
    </source>
</evidence>
<proteinExistence type="predicted"/>
<name>J3NSC6_GAET3</name>